<feature type="region of interest" description="Disordered" evidence="1">
    <location>
        <begin position="287"/>
        <end position="337"/>
    </location>
</feature>
<dbReference type="PANTHER" id="PTHR33240">
    <property type="entry name" value="OS08G0508500 PROTEIN"/>
    <property type="match status" value="1"/>
</dbReference>
<feature type="compositionally biased region" description="Polar residues" evidence="1">
    <location>
        <begin position="43"/>
        <end position="57"/>
    </location>
</feature>
<dbReference type="Proteomes" id="UP001153076">
    <property type="component" value="Unassembled WGS sequence"/>
</dbReference>
<keyword evidence="3" id="KW-1185">Reference proteome</keyword>
<proteinExistence type="predicted"/>
<protein>
    <submittedName>
        <fullName evidence="2">Uncharacterized protein</fullName>
    </submittedName>
</protein>
<sequence length="424" mass="46781">MPTTGYEPSYRNDHMRPPKLTETETVLLGSTPIIVTIQAMNGQQSPLQPQSHMQRTPNEPPGSSSRSRHRGLEVKSLTVGGPQCIVRIMNAHEVAPEEERPANCHTKAECRELRKALNELADKGQIDRFLKRGSHFLQREREPARPEPRDEECSIEVMATIAGGYAEGITRSTWKAQLWGAQQVLTAEQGTRVTVPAMVFGGKDAPRFTSLHNDPLVVEMKVASEVNPIGMIRLHLNLGDEGKAKNLEVDFLVVDVPAAYNIILGWPTLHKGFHHGRCRRLPKLHRLQGKGSRPCHPETRFPHLPGPPQWRLADDTPPTQDLDPRLEPGGAPRSPWSARAPERIWCTDCNPDDNLGPLPCSLSRPRPPLGSEPPLAGALSPSSRPPRPLSLSLTSQSDACTWPLFPPIFGARPQGHVAASPGWK</sequence>
<evidence type="ECO:0000313" key="2">
    <source>
        <dbReference type="EMBL" id="KAJ8428566.1"/>
    </source>
</evidence>
<evidence type="ECO:0000256" key="1">
    <source>
        <dbReference type="SAM" id="MobiDB-lite"/>
    </source>
</evidence>
<dbReference type="AlphaFoldDB" id="A0A9Q1Q4Q2"/>
<organism evidence="2 3">
    <name type="scientific">Carnegiea gigantea</name>
    <dbReference type="NCBI Taxonomy" id="171969"/>
    <lineage>
        <taxon>Eukaryota</taxon>
        <taxon>Viridiplantae</taxon>
        <taxon>Streptophyta</taxon>
        <taxon>Embryophyta</taxon>
        <taxon>Tracheophyta</taxon>
        <taxon>Spermatophyta</taxon>
        <taxon>Magnoliopsida</taxon>
        <taxon>eudicotyledons</taxon>
        <taxon>Gunneridae</taxon>
        <taxon>Pentapetalae</taxon>
        <taxon>Caryophyllales</taxon>
        <taxon>Cactineae</taxon>
        <taxon>Cactaceae</taxon>
        <taxon>Cactoideae</taxon>
        <taxon>Echinocereeae</taxon>
        <taxon>Carnegiea</taxon>
    </lineage>
</organism>
<feature type="region of interest" description="Disordered" evidence="1">
    <location>
        <begin position="43"/>
        <end position="70"/>
    </location>
</feature>
<evidence type="ECO:0000313" key="3">
    <source>
        <dbReference type="Proteomes" id="UP001153076"/>
    </source>
</evidence>
<dbReference type="PANTHER" id="PTHR33240:SF17">
    <property type="entry name" value="EUKARYOTIC PEPTIDE CHAIN RELEASE FACTOR GTP-BINDING SUBUNIT-LIKE"/>
    <property type="match status" value="1"/>
</dbReference>
<feature type="region of interest" description="Disordered" evidence="1">
    <location>
        <begin position="357"/>
        <end position="393"/>
    </location>
</feature>
<feature type="compositionally biased region" description="Low complexity" evidence="1">
    <location>
        <begin position="372"/>
        <end position="382"/>
    </location>
</feature>
<reference evidence="2" key="1">
    <citation type="submission" date="2022-04" db="EMBL/GenBank/DDBJ databases">
        <title>Carnegiea gigantea Genome sequencing and assembly v2.</title>
        <authorList>
            <person name="Copetti D."/>
            <person name="Sanderson M.J."/>
            <person name="Burquez A."/>
            <person name="Wojciechowski M.F."/>
        </authorList>
    </citation>
    <scope>NUCLEOTIDE SEQUENCE</scope>
    <source>
        <strain evidence="2">SGP5-SGP5p</strain>
        <tissue evidence="2">Aerial part</tissue>
    </source>
</reference>
<comment type="caution">
    <text evidence="2">The sequence shown here is derived from an EMBL/GenBank/DDBJ whole genome shotgun (WGS) entry which is preliminary data.</text>
</comment>
<name>A0A9Q1Q4Q2_9CARY</name>
<dbReference type="EMBL" id="JAKOGI010000994">
    <property type="protein sequence ID" value="KAJ8428566.1"/>
    <property type="molecule type" value="Genomic_DNA"/>
</dbReference>
<accession>A0A9Q1Q4Q2</accession>
<gene>
    <name evidence="2" type="ORF">Cgig2_000430</name>
</gene>